<dbReference type="Gene3D" id="2.170.16.10">
    <property type="entry name" value="Hedgehog/Intein (Hint) domain"/>
    <property type="match status" value="1"/>
</dbReference>
<feature type="region of interest" description="Disordered" evidence="1">
    <location>
        <begin position="216"/>
        <end position="323"/>
    </location>
</feature>
<feature type="signal peptide" evidence="2">
    <location>
        <begin position="1"/>
        <end position="20"/>
    </location>
</feature>
<dbReference type="PANTHER" id="PTHR46706:SF12">
    <property type="entry name" value="PROTEIN QUA-1-RELATED"/>
    <property type="match status" value="1"/>
</dbReference>
<evidence type="ECO:0000313" key="4">
    <source>
        <dbReference type="EMBL" id="PXF49689.1"/>
    </source>
</evidence>
<dbReference type="GO" id="GO:0016540">
    <property type="term" value="P:protein autoprocessing"/>
    <property type="evidence" value="ECO:0007669"/>
    <property type="project" value="InterPro"/>
</dbReference>
<comment type="caution">
    <text evidence="4">The sequence shown here is derived from an EMBL/GenBank/DDBJ whole genome shotgun (WGS) entry which is preliminary data.</text>
</comment>
<dbReference type="InterPro" id="IPR052140">
    <property type="entry name" value="Dev_Signal_Hedgehog-like"/>
</dbReference>
<dbReference type="InterPro" id="IPR001767">
    <property type="entry name" value="Hedgehog_Hint"/>
</dbReference>
<reference evidence="4 5" key="1">
    <citation type="journal article" date="2018" name="Mol. Biol. Evol.">
        <title>Analysis of the draft genome of the red seaweed Gracilariopsis chorda provides insights into genome size evolution in Rhodophyta.</title>
        <authorList>
            <person name="Lee J."/>
            <person name="Yang E.C."/>
            <person name="Graf L."/>
            <person name="Yang J.H."/>
            <person name="Qiu H."/>
            <person name="Zel Zion U."/>
            <person name="Chan C.X."/>
            <person name="Stephens T.G."/>
            <person name="Weber A.P.M."/>
            <person name="Boo G.H."/>
            <person name="Boo S.M."/>
            <person name="Kim K.M."/>
            <person name="Shin Y."/>
            <person name="Jung M."/>
            <person name="Lee S.J."/>
            <person name="Yim H.S."/>
            <person name="Lee J.H."/>
            <person name="Bhattacharya D."/>
            <person name="Yoon H.S."/>
        </authorList>
    </citation>
    <scope>NUCLEOTIDE SEQUENCE [LARGE SCALE GENOMIC DNA]</scope>
    <source>
        <strain evidence="4 5">SKKU-2015</strain>
        <tissue evidence="4">Whole body</tissue>
    </source>
</reference>
<proteinExistence type="predicted"/>
<keyword evidence="5" id="KW-1185">Reference proteome</keyword>
<dbReference type="SUPFAM" id="SSF51294">
    <property type="entry name" value="Hedgehog/intein (Hint) domain"/>
    <property type="match status" value="1"/>
</dbReference>
<accession>A0A2V3J5K7</accession>
<feature type="chain" id="PRO_5016006039" evidence="2">
    <location>
        <begin position="21"/>
        <end position="499"/>
    </location>
</feature>
<dbReference type="Proteomes" id="UP000247409">
    <property type="component" value="Unassembled WGS sequence"/>
</dbReference>
<dbReference type="STRING" id="448386.A0A2V3J5K7"/>
<keyword evidence="2" id="KW-0732">Signal</keyword>
<evidence type="ECO:0000259" key="3">
    <source>
        <dbReference type="SMART" id="SM00306"/>
    </source>
</evidence>
<dbReference type="PANTHER" id="PTHR46706">
    <property type="entry name" value="PROTEIN QUA-1-RELATED"/>
    <property type="match status" value="1"/>
</dbReference>
<dbReference type="EMBL" id="NBIV01000003">
    <property type="protein sequence ID" value="PXF49689.1"/>
    <property type="molecule type" value="Genomic_DNA"/>
</dbReference>
<gene>
    <name evidence="4" type="ORF">BWQ96_00567</name>
</gene>
<evidence type="ECO:0000256" key="2">
    <source>
        <dbReference type="SAM" id="SignalP"/>
    </source>
</evidence>
<organism evidence="4 5">
    <name type="scientific">Gracilariopsis chorda</name>
    <dbReference type="NCBI Taxonomy" id="448386"/>
    <lineage>
        <taxon>Eukaryota</taxon>
        <taxon>Rhodophyta</taxon>
        <taxon>Florideophyceae</taxon>
        <taxon>Rhodymeniophycidae</taxon>
        <taxon>Gracilariales</taxon>
        <taxon>Gracilariaceae</taxon>
        <taxon>Gracilariopsis</taxon>
    </lineage>
</organism>
<feature type="compositionally biased region" description="Acidic residues" evidence="1">
    <location>
        <begin position="245"/>
        <end position="259"/>
    </location>
</feature>
<sequence>MLAFLPCLCVLVISFPLVFAVELPGSLSRLATAADIEANWNLVENAGSTNASICPRSITHTTWMALSPSSYALDHPTILVNRIRCDGAGSRRQLIFYSSSAYFRNLTPMTPETSKLPDRMRQIITAPGTNARIFSAIHATGEQFLIGYESTNRFCKGTTYFENGTTAYLARPFQPFTIPNVTTKFIPGSKYLLMVPFASRATCVYSAALNTTVQVPVTTSPQTPEPEGEETLEPIDVASAQPAEGETESVEPDDEEDLLSGDGQTGTPSAEVGANPTPDGSATIIDDGSGQADGETTEEEGEPDGSAVETSPASTESEDDDDVCFPESASVTLLDGSSARMWQLEVGDEVLVGPNTYSRIFAFSHRDAHVKKLFYTLYTSSGHAISATQGHFIYANNAAIPIERVQVGQSLRTITGSGVVVKVDRQWMKGLYNPQTVQGDIIVNGVVASTYTKSVVPAVAHAALAPLRAISTVCRVDMLGWLLESGVRQLPGRKWVRVA</sequence>
<evidence type="ECO:0000256" key="1">
    <source>
        <dbReference type="SAM" id="MobiDB-lite"/>
    </source>
</evidence>
<name>A0A2V3J5K7_9FLOR</name>
<dbReference type="CDD" id="cd00081">
    <property type="entry name" value="Hint"/>
    <property type="match status" value="1"/>
</dbReference>
<evidence type="ECO:0000313" key="5">
    <source>
        <dbReference type="Proteomes" id="UP000247409"/>
    </source>
</evidence>
<dbReference type="InterPro" id="IPR036844">
    <property type="entry name" value="Hint_dom_sf"/>
</dbReference>
<dbReference type="AlphaFoldDB" id="A0A2V3J5K7"/>
<dbReference type="OrthoDB" id="5539at2759"/>
<dbReference type="SMART" id="SM00306">
    <property type="entry name" value="HintN"/>
    <property type="match status" value="1"/>
</dbReference>
<dbReference type="Pfam" id="PF01079">
    <property type="entry name" value="Hint"/>
    <property type="match status" value="1"/>
</dbReference>
<feature type="domain" description="Hint" evidence="3">
    <location>
        <begin position="322"/>
        <end position="415"/>
    </location>
</feature>
<protein>
    <submittedName>
        <fullName evidence="4">Indian hedgehog B protein</fullName>
    </submittedName>
</protein>
<dbReference type="InterPro" id="IPR003587">
    <property type="entry name" value="Hint_dom_N"/>
</dbReference>